<comment type="caution">
    <text evidence="1">The sequence shown here is derived from an EMBL/GenBank/DDBJ whole genome shotgun (WGS) entry which is preliminary data.</text>
</comment>
<proteinExistence type="predicted"/>
<protein>
    <submittedName>
        <fullName evidence="1">Uncharacterized protein</fullName>
    </submittedName>
</protein>
<organism evidence="1 2">
    <name type="scientific">Acer yangbiense</name>
    <dbReference type="NCBI Taxonomy" id="1000413"/>
    <lineage>
        <taxon>Eukaryota</taxon>
        <taxon>Viridiplantae</taxon>
        <taxon>Streptophyta</taxon>
        <taxon>Embryophyta</taxon>
        <taxon>Tracheophyta</taxon>
        <taxon>Spermatophyta</taxon>
        <taxon>Magnoliopsida</taxon>
        <taxon>eudicotyledons</taxon>
        <taxon>Gunneridae</taxon>
        <taxon>Pentapetalae</taxon>
        <taxon>rosids</taxon>
        <taxon>malvids</taxon>
        <taxon>Sapindales</taxon>
        <taxon>Sapindaceae</taxon>
        <taxon>Hippocastanoideae</taxon>
        <taxon>Acereae</taxon>
        <taxon>Acer</taxon>
    </lineage>
</organism>
<sequence length="112" mass="13001">MSQSHKLVFPELKTKCHISSSGDNFRIWKHKLDYILKLASLEEKLFKYLSRLEIDQKKNLHSSRRCLVRENVKWSWSAGLHVGHPLGYTATDILERLQCFAPNGMGCIWIAC</sequence>
<evidence type="ECO:0000313" key="1">
    <source>
        <dbReference type="EMBL" id="TXG46948.1"/>
    </source>
</evidence>
<keyword evidence="2" id="KW-1185">Reference proteome</keyword>
<gene>
    <name evidence="1" type="ORF">EZV62_026242</name>
</gene>
<dbReference type="EMBL" id="VAHF01000013">
    <property type="protein sequence ID" value="TXG46948.1"/>
    <property type="molecule type" value="Genomic_DNA"/>
</dbReference>
<reference evidence="2" key="1">
    <citation type="journal article" date="2019" name="Gigascience">
        <title>De novo genome assembly of the endangered Acer yangbiense, a plant species with extremely small populations endemic to Yunnan Province, China.</title>
        <authorList>
            <person name="Yang J."/>
            <person name="Wariss H.M."/>
            <person name="Tao L."/>
            <person name="Zhang R."/>
            <person name="Yun Q."/>
            <person name="Hollingsworth P."/>
            <person name="Dao Z."/>
            <person name="Luo G."/>
            <person name="Guo H."/>
            <person name="Ma Y."/>
            <person name="Sun W."/>
        </authorList>
    </citation>
    <scope>NUCLEOTIDE SEQUENCE [LARGE SCALE GENOMIC DNA]</scope>
    <source>
        <strain evidence="2">cv. Malutang</strain>
    </source>
</reference>
<accession>A0A5C7GQL8</accession>
<name>A0A5C7GQL8_9ROSI</name>
<dbReference type="OrthoDB" id="981939at2759"/>
<dbReference type="Proteomes" id="UP000323000">
    <property type="component" value="Chromosome 13"/>
</dbReference>
<dbReference type="AlphaFoldDB" id="A0A5C7GQL8"/>
<evidence type="ECO:0000313" key="2">
    <source>
        <dbReference type="Proteomes" id="UP000323000"/>
    </source>
</evidence>